<evidence type="ECO:0000313" key="2">
    <source>
        <dbReference type="Proteomes" id="UP000814176"/>
    </source>
</evidence>
<dbReference type="GeneID" id="72009245"/>
<proteinExistence type="predicted"/>
<protein>
    <recommendedName>
        <fullName evidence="3">Reverse transcriptase zinc-binding domain-containing protein</fullName>
    </recommendedName>
</protein>
<comment type="caution">
    <text evidence="1">The sequence shown here is derived from an EMBL/GenBank/DDBJ whole genome shotgun (WGS) entry which is preliminary data.</text>
</comment>
<gene>
    <name evidence="1" type="ORF">C8Q71DRAFT_883238</name>
</gene>
<dbReference type="EMBL" id="JADCUA010000028">
    <property type="protein sequence ID" value="KAH9830960.1"/>
    <property type="molecule type" value="Genomic_DNA"/>
</dbReference>
<accession>A0ABQ8K2G7</accession>
<dbReference type="Proteomes" id="UP000814176">
    <property type="component" value="Unassembled WGS sequence"/>
</dbReference>
<evidence type="ECO:0008006" key="3">
    <source>
        <dbReference type="Google" id="ProtNLM"/>
    </source>
</evidence>
<keyword evidence="2" id="KW-1185">Reference proteome</keyword>
<name>A0ABQ8K2G7_9APHY</name>
<sequence length="334" mass="38172">MTSDTVTIYVIEARCKTIKVPKSVPDGSGIMIFKKRQHTVAQLLQPSTNADDLRTSGEISAAIYSICFVPKDVPIQFICETKLLCDTLCRDLTKWEGIDWLGVRNRLALRDLVNVLRQRCAYTSFHKADNKTDRNIIDEGRRLTTRLMQDGGAREVPLRIDPTLNISGAKLSLITQRIAYRLIRTRLDTAERRRTVSTVTSVIATLNSQLKELTRAEDLWTSLRNPDFRLQISDFLWKCMHDAFRVGRFWRNIPRYEDRAKCQYCDTVDSMSHILVGCDAPGQSELWTMAGRLWAKKHAIWSKPTLEDILGSGLRQWHSKNINAASLWRECGGS</sequence>
<organism evidence="1 2">
    <name type="scientific">Rhodofomes roseus</name>
    <dbReference type="NCBI Taxonomy" id="34475"/>
    <lineage>
        <taxon>Eukaryota</taxon>
        <taxon>Fungi</taxon>
        <taxon>Dikarya</taxon>
        <taxon>Basidiomycota</taxon>
        <taxon>Agaricomycotina</taxon>
        <taxon>Agaricomycetes</taxon>
        <taxon>Polyporales</taxon>
        <taxon>Rhodofomes</taxon>
    </lineage>
</organism>
<dbReference type="RefSeq" id="XP_047774207.1">
    <property type="nucleotide sequence ID" value="XM_047928513.1"/>
</dbReference>
<evidence type="ECO:0000313" key="1">
    <source>
        <dbReference type="EMBL" id="KAH9830960.1"/>
    </source>
</evidence>
<reference evidence="1 2" key="1">
    <citation type="journal article" date="2021" name="Environ. Microbiol.">
        <title>Gene family expansions and transcriptome signatures uncover fungal adaptations to wood decay.</title>
        <authorList>
            <person name="Hage H."/>
            <person name="Miyauchi S."/>
            <person name="Viragh M."/>
            <person name="Drula E."/>
            <person name="Min B."/>
            <person name="Chaduli D."/>
            <person name="Navarro D."/>
            <person name="Favel A."/>
            <person name="Norest M."/>
            <person name="Lesage-Meessen L."/>
            <person name="Balint B."/>
            <person name="Merenyi Z."/>
            <person name="de Eugenio L."/>
            <person name="Morin E."/>
            <person name="Martinez A.T."/>
            <person name="Baldrian P."/>
            <person name="Stursova M."/>
            <person name="Martinez M.J."/>
            <person name="Novotny C."/>
            <person name="Magnuson J.K."/>
            <person name="Spatafora J.W."/>
            <person name="Maurice S."/>
            <person name="Pangilinan J."/>
            <person name="Andreopoulos W."/>
            <person name="LaButti K."/>
            <person name="Hundley H."/>
            <person name="Na H."/>
            <person name="Kuo A."/>
            <person name="Barry K."/>
            <person name="Lipzen A."/>
            <person name="Henrissat B."/>
            <person name="Riley R."/>
            <person name="Ahrendt S."/>
            <person name="Nagy L.G."/>
            <person name="Grigoriev I.V."/>
            <person name="Martin F."/>
            <person name="Rosso M.N."/>
        </authorList>
    </citation>
    <scope>NUCLEOTIDE SEQUENCE [LARGE SCALE GENOMIC DNA]</scope>
    <source>
        <strain evidence="1 2">CIRM-BRFM 1785</strain>
    </source>
</reference>